<keyword evidence="3" id="KW-0472">Membrane</keyword>
<reference evidence="4 5" key="1">
    <citation type="submission" date="2015-12" db="EMBL/GenBank/DDBJ databases">
        <title>The genome of Folsomia candida.</title>
        <authorList>
            <person name="Faddeeva A."/>
            <person name="Derks M.F."/>
            <person name="Anvar Y."/>
            <person name="Smit S."/>
            <person name="Van Straalen N."/>
            <person name="Roelofs D."/>
        </authorList>
    </citation>
    <scope>NUCLEOTIDE SEQUENCE [LARGE SCALE GENOMIC DNA]</scope>
    <source>
        <strain evidence="4 5">VU population</strain>
        <tissue evidence="4">Whole body</tissue>
    </source>
</reference>
<feature type="transmembrane region" description="Helical" evidence="3">
    <location>
        <begin position="7"/>
        <end position="25"/>
    </location>
</feature>
<keyword evidence="3" id="KW-1133">Transmembrane helix</keyword>
<keyword evidence="1" id="KW-0560">Oxidoreductase</keyword>
<comment type="similarity">
    <text evidence="2">Belongs to the short-chain dehydrogenases/reductases (SDR) family.</text>
</comment>
<keyword evidence="5" id="KW-1185">Reference proteome</keyword>
<evidence type="ECO:0000256" key="2">
    <source>
        <dbReference type="RuleBase" id="RU000363"/>
    </source>
</evidence>
<dbReference type="EMBL" id="LNIX01000019">
    <property type="protein sequence ID" value="OXA44408.1"/>
    <property type="molecule type" value="Genomic_DNA"/>
</dbReference>
<dbReference type="PRINTS" id="PR00080">
    <property type="entry name" value="SDRFAMILY"/>
</dbReference>
<protein>
    <submittedName>
        <fullName evidence="4">Retinol dehydrogenase 12</fullName>
    </submittedName>
</protein>
<dbReference type="Proteomes" id="UP000198287">
    <property type="component" value="Unassembled WGS sequence"/>
</dbReference>
<comment type="caution">
    <text evidence="4">The sequence shown here is derived from an EMBL/GenBank/DDBJ whole genome shotgun (WGS) entry which is preliminary data.</text>
</comment>
<evidence type="ECO:0000313" key="5">
    <source>
        <dbReference type="Proteomes" id="UP000198287"/>
    </source>
</evidence>
<dbReference type="InterPro" id="IPR002347">
    <property type="entry name" value="SDR_fam"/>
</dbReference>
<dbReference type="Pfam" id="PF00106">
    <property type="entry name" value="adh_short"/>
    <property type="match status" value="1"/>
</dbReference>
<dbReference type="PANTHER" id="PTHR43157:SF31">
    <property type="entry name" value="PHOSPHATIDYLINOSITOL-GLYCAN BIOSYNTHESIS CLASS F PROTEIN"/>
    <property type="match status" value="1"/>
</dbReference>
<sequence>MWGMHASIIRLIFMGVEFLVLQIMYRLLPLRKFGEESVLGKVVIITGAGTGLGKYVAHEMVKRGAKVVMGTFASTLTKRYSKIDILINNAGISLNSSHLTKTVDGFEEHMGVNHLGHFLLTNLLLPQLRRSESARVVMVSSTMMMYANLNLDDFMGRKGRGRGVLNVMPYSNSKMAMALFSKELANREKERIKCYACCPGIVKGTRIFEKYAGSVVEKFVNLVAISIPMGANTILYCALGHKTASKSGQFFRFEERFSSGEALLKDDYVKAVWNLSASLVECEESSKPDRGNV</sequence>
<keyword evidence="3" id="KW-0812">Transmembrane</keyword>
<dbReference type="PRINTS" id="PR00081">
    <property type="entry name" value="GDHRDH"/>
</dbReference>
<dbReference type="Gene3D" id="3.40.50.720">
    <property type="entry name" value="NAD(P)-binding Rossmann-like Domain"/>
    <property type="match status" value="2"/>
</dbReference>
<dbReference type="PANTHER" id="PTHR43157">
    <property type="entry name" value="PHOSPHATIDYLINOSITOL-GLYCAN BIOSYNTHESIS CLASS F PROTEIN-RELATED"/>
    <property type="match status" value="1"/>
</dbReference>
<accession>A0A226DHH5</accession>
<evidence type="ECO:0000313" key="4">
    <source>
        <dbReference type="EMBL" id="OXA44408.1"/>
    </source>
</evidence>
<dbReference type="AlphaFoldDB" id="A0A226DHH5"/>
<evidence type="ECO:0000256" key="3">
    <source>
        <dbReference type="SAM" id="Phobius"/>
    </source>
</evidence>
<evidence type="ECO:0000256" key="1">
    <source>
        <dbReference type="ARBA" id="ARBA00023002"/>
    </source>
</evidence>
<dbReference type="SUPFAM" id="SSF51735">
    <property type="entry name" value="NAD(P)-binding Rossmann-fold domains"/>
    <property type="match status" value="1"/>
</dbReference>
<gene>
    <name evidence="4" type="ORF">Fcan01_20951</name>
</gene>
<dbReference type="InterPro" id="IPR036291">
    <property type="entry name" value="NAD(P)-bd_dom_sf"/>
</dbReference>
<organism evidence="4 5">
    <name type="scientific">Folsomia candida</name>
    <name type="common">Springtail</name>
    <dbReference type="NCBI Taxonomy" id="158441"/>
    <lineage>
        <taxon>Eukaryota</taxon>
        <taxon>Metazoa</taxon>
        <taxon>Ecdysozoa</taxon>
        <taxon>Arthropoda</taxon>
        <taxon>Hexapoda</taxon>
        <taxon>Collembola</taxon>
        <taxon>Entomobryomorpha</taxon>
        <taxon>Isotomoidea</taxon>
        <taxon>Isotomidae</taxon>
        <taxon>Proisotominae</taxon>
        <taxon>Folsomia</taxon>
    </lineage>
</organism>
<name>A0A226DHH5_FOLCA</name>
<dbReference type="GO" id="GO:0016491">
    <property type="term" value="F:oxidoreductase activity"/>
    <property type="evidence" value="ECO:0007669"/>
    <property type="project" value="UniProtKB-KW"/>
</dbReference>
<proteinExistence type="inferred from homology"/>
<dbReference type="OrthoDB" id="191139at2759"/>